<dbReference type="EMBL" id="BA000013">
    <property type="protein sequence ID" value="BAB54516.1"/>
    <property type="molecule type" value="Genomic_DNA"/>
</dbReference>
<keyword evidence="5 10" id="KW-0032">Aminotransferase</keyword>
<dbReference type="KEGG" id="mlo:mlr9116"/>
<dbReference type="InterPro" id="IPR015422">
    <property type="entry name" value="PyrdxlP-dep_Trfase_small"/>
</dbReference>
<evidence type="ECO:0000256" key="2">
    <source>
        <dbReference type="ARBA" id="ARBA00007441"/>
    </source>
</evidence>
<dbReference type="PANTHER" id="PTHR46383:SF1">
    <property type="entry name" value="ASPARTATE AMINOTRANSFERASE"/>
    <property type="match status" value="1"/>
</dbReference>
<evidence type="ECO:0000259" key="9">
    <source>
        <dbReference type="Pfam" id="PF00155"/>
    </source>
</evidence>
<dbReference type="RefSeq" id="WP_010915885.1">
    <property type="nucleotide sequence ID" value="NC_002679.1"/>
</dbReference>
<evidence type="ECO:0000313" key="10">
    <source>
        <dbReference type="EMBL" id="BAB54516.1"/>
    </source>
</evidence>
<dbReference type="InterPro" id="IPR050596">
    <property type="entry name" value="AspAT/PAT-like"/>
</dbReference>
<evidence type="ECO:0000313" key="11">
    <source>
        <dbReference type="Proteomes" id="UP000000552"/>
    </source>
</evidence>
<dbReference type="SUPFAM" id="SSF53383">
    <property type="entry name" value="PLP-dependent transferases"/>
    <property type="match status" value="1"/>
</dbReference>
<evidence type="ECO:0000256" key="8">
    <source>
        <dbReference type="ARBA" id="ARBA00049185"/>
    </source>
</evidence>
<dbReference type="PATRIC" id="fig|266835.9.peg.6939"/>
<dbReference type="Pfam" id="PF00155">
    <property type="entry name" value="Aminotran_1_2"/>
    <property type="match status" value="1"/>
</dbReference>
<comment type="similarity">
    <text evidence="2">Belongs to the class-I pyridoxal-phosphate-dependent aminotransferase family.</text>
</comment>
<evidence type="ECO:0000256" key="6">
    <source>
        <dbReference type="ARBA" id="ARBA00022679"/>
    </source>
</evidence>
<feature type="domain" description="Aminotransferase class I/classII large" evidence="9">
    <location>
        <begin position="33"/>
        <end position="389"/>
    </location>
</feature>
<keyword evidence="10" id="KW-0614">Plasmid</keyword>
<reference evidence="10 11" key="1">
    <citation type="journal article" date="2000" name="DNA Res.">
        <title>Complete genome structure of the nitrogen-fixing symbiotic bacterium Mesorhizobium loti.</title>
        <authorList>
            <person name="Kaneko T."/>
            <person name="Nakamura Y."/>
            <person name="Sato S."/>
            <person name="Asamizu E."/>
            <person name="Kato T."/>
            <person name="Sasamoto S."/>
            <person name="Watanabe A."/>
            <person name="Idesawa K."/>
            <person name="Ishikawa A."/>
            <person name="Kawashima K."/>
            <person name="Kimura T."/>
            <person name="Kishida Y."/>
            <person name="Kiyokawa C."/>
            <person name="Kohara M."/>
            <person name="Matsumoto M."/>
            <person name="Matsuno A."/>
            <person name="Mochizuki Y."/>
            <person name="Nakayama S."/>
            <person name="Nakazaki N."/>
            <person name="Shimpo S."/>
            <person name="Sugimoto M."/>
            <person name="Takeuchi C."/>
            <person name="Yamada M."/>
            <person name="Tabata S."/>
        </authorList>
    </citation>
    <scope>NUCLEOTIDE SEQUENCE [LARGE SCALE GENOMIC DNA]</scope>
    <source>
        <strain evidence="11">LMG 29417 / CECT 9101 / MAFF 303099</strain>
        <plasmid evidence="10 11">pMLa</plasmid>
    </source>
</reference>
<dbReference type="InterPro" id="IPR015421">
    <property type="entry name" value="PyrdxlP-dep_Trfase_major"/>
</dbReference>
<dbReference type="PANTHER" id="PTHR46383">
    <property type="entry name" value="ASPARTATE AMINOTRANSFERASE"/>
    <property type="match status" value="1"/>
</dbReference>
<keyword evidence="6 10" id="KW-0808">Transferase</keyword>
<sequence length="415" mass="44584">MLSQRMSLLSGPGTVAAQEPAELAQLAAAAGRQIIDLAAGEIIIETPLSVREGAIAAINAGTNRYTDAIGLTLLRKAVAEKLAAQTHVGWNLEDIVITAGAKQALLNAALAVLDPGDEVIIIRPSWPTFASQILLAGAKPVFVDSRPSTYIPNIGAVRDALTQRTKAIIVNSPNNPTGIIYDPTTLRAIGDLAIDHHLWIVSDECYSCFVFAGRHESIVTAHPGVRSRTILVNTFSKELAITGWRLGYLAGPPEIVAAAKKLQSDMTSNANVIAQHAVLHHLEVGDCSFERKMHQRLSKARHTGLRILAGLEGVTVPRADGTFFFYLDLKRLISELSAEGPVRSADDIARLLLDETDVATVAGGFFGDMNGLRLSFGVPQDLLELGLKRVVETLNSLKTRQPSKGRVTKAHDPEK</sequence>
<geneLocation type="plasmid" evidence="10 11">
    <name>pMLa</name>
</geneLocation>
<proteinExistence type="inferred from homology"/>
<name>Q982E3_RHILO</name>
<evidence type="ECO:0000256" key="3">
    <source>
        <dbReference type="ARBA" id="ARBA00011738"/>
    </source>
</evidence>
<dbReference type="FunFam" id="3.40.640.10:FF:000033">
    <property type="entry name" value="Aspartate aminotransferase"/>
    <property type="match status" value="1"/>
</dbReference>
<protein>
    <recommendedName>
        <fullName evidence="4">aspartate transaminase</fullName>
        <ecNumber evidence="4">2.6.1.1</ecNumber>
    </recommendedName>
</protein>
<dbReference type="CDD" id="cd00609">
    <property type="entry name" value="AAT_like"/>
    <property type="match status" value="1"/>
</dbReference>
<dbReference type="EC" id="2.6.1.1" evidence="4"/>
<dbReference type="InterPro" id="IPR004839">
    <property type="entry name" value="Aminotransferase_I/II_large"/>
</dbReference>
<evidence type="ECO:0000256" key="1">
    <source>
        <dbReference type="ARBA" id="ARBA00001933"/>
    </source>
</evidence>
<dbReference type="GO" id="GO:0004069">
    <property type="term" value="F:L-aspartate:2-oxoglutarate aminotransferase activity"/>
    <property type="evidence" value="ECO:0007669"/>
    <property type="project" value="UniProtKB-EC"/>
</dbReference>
<dbReference type="HOGENOM" id="CLU_017584_4_3_5"/>
<dbReference type="Gene3D" id="3.40.640.10">
    <property type="entry name" value="Type I PLP-dependent aspartate aminotransferase-like (Major domain)"/>
    <property type="match status" value="1"/>
</dbReference>
<evidence type="ECO:0000256" key="4">
    <source>
        <dbReference type="ARBA" id="ARBA00012753"/>
    </source>
</evidence>
<keyword evidence="7" id="KW-0663">Pyridoxal phosphate</keyword>
<evidence type="ECO:0000256" key="5">
    <source>
        <dbReference type="ARBA" id="ARBA00022576"/>
    </source>
</evidence>
<comment type="subunit">
    <text evidence="3">Homodimer.</text>
</comment>
<comment type="catalytic activity">
    <reaction evidence="8">
        <text>L-aspartate + 2-oxoglutarate = oxaloacetate + L-glutamate</text>
        <dbReference type="Rhea" id="RHEA:21824"/>
        <dbReference type="ChEBI" id="CHEBI:16452"/>
        <dbReference type="ChEBI" id="CHEBI:16810"/>
        <dbReference type="ChEBI" id="CHEBI:29985"/>
        <dbReference type="ChEBI" id="CHEBI:29991"/>
        <dbReference type="EC" id="2.6.1.1"/>
    </reaction>
</comment>
<dbReference type="AlphaFoldDB" id="Q982E3"/>
<organism evidence="10 11">
    <name type="scientific">Mesorhizobium japonicum (strain LMG 29417 / CECT 9101 / MAFF 303099)</name>
    <name type="common">Mesorhizobium loti (strain MAFF 303099)</name>
    <dbReference type="NCBI Taxonomy" id="266835"/>
    <lineage>
        <taxon>Bacteria</taxon>
        <taxon>Pseudomonadati</taxon>
        <taxon>Pseudomonadota</taxon>
        <taxon>Alphaproteobacteria</taxon>
        <taxon>Hyphomicrobiales</taxon>
        <taxon>Phyllobacteriaceae</taxon>
        <taxon>Mesorhizobium</taxon>
    </lineage>
</organism>
<dbReference type="GO" id="GO:0006520">
    <property type="term" value="P:amino acid metabolic process"/>
    <property type="evidence" value="ECO:0007669"/>
    <property type="project" value="InterPro"/>
</dbReference>
<dbReference type="Gene3D" id="3.90.1150.10">
    <property type="entry name" value="Aspartate Aminotransferase, domain 1"/>
    <property type="match status" value="1"/>
</dbReference>
<gene>
    <name evidence="10" type="ordered locus">mlr9116</name>
</gene>
<dbReference type="GO" id="GO:0030170">
    <property type="term" value="F:pyridoxal phosphate binding"/>
    <property type="evidence" value="ECO:0007669"/>
    <property type="project" value="InterPro"/>
</dbReference>
<comment type="cofactor">
    <cofactor evidence="1">
        <name>pyridoxal 5'-phosphate</name>
        <dbReference type="ChEBI" id="CHEBI:597326"/>
    </cofactor>
</comment>
<accession>Q982E3</accession>
<evidence type="ECO:0000256" key="7">
    <source>
        <dbReference type="ARBA" id="ARBA00022898"/>
    </source>
</evidence>
<dbReference type="Proteomes" id="UP000000552">
    <property type="component" value="Plasmid pMLa"/>
</dbReference>
<dbReference type="InterPro" id="IPR015424">
    <property type="entry name" value="PyrdxlP-dep_Trfase"/>
</dbReference>